<keyword evidence="1" id="KW-0472">Membrane</keyword>
<reference evidence="2" key="1">
    <citation type="submission" date="2018-05" db="EMBL/GenBank/DDBJ databases">
        <authorList>
            <person name="Lanie J.A."/>
            <person name="Ng W.-L."/>
            <person name="Kazmierczak K.M."/>
            <person name="Andrzejewski T.M."/>
            <person name="Davidsen T.M."/>
            <person name="Wayne K.J."/>
            <person name="Tettelin H."/>
            <person name="Glass J.I."/>
            <person name="Rusch D."/>
            <person name="Podicherti R."/>
            <person name="Tsui H.-C.T."/>
            <person name="Winkler M.E."/>
        </authorList>
    </citation>
    <scope>NUCLEOTIDE SEQUENCE</scope>
</reference>
<evidence type="ECO:0000313" key="2">
    <source>
        <dbReference type="EMBL" id="SVE23562.1"/>
    </source>
</evidence>
<organism evidence="2">
    <name type="scientific">marine metagenome</name>
    <dbReference type="NCBI Taxonomy" id="408172"/>
    <lineage>
        <taxon>unclassified sequences</taxon>
        <taxon>metagenomes</taxon>
        <taxon>ecological metagenomes</taxon>
    </lineage>
</organism>
<sequence>MFLDIKYRWALIMCLLIVSAYMIWPTYKYYTLSENEKKEWDISAINELKANAINLGLDLQGGMYVLLEIDLPKLIEKLASKNPEELLDAIEEADKRSINRQTDFFNEFLNIVNHK</sequence>
<dbReference type="AlphaFoldDB" id="A0A383BUJ8"/>
<evidence type="ECO:0000256" key="1">
    <source>
        <dbReference type="SAM" id="Phobius"/>
    </source>
</evidence>
<keyword evidence="1" id="KW-1133">Transmembrane helix</keyword>
<gene>
    <name evidence="2" type="ORF">METZ01_LOCUS476416</name>
</gene>
<dbReference type="EMBL" id="UINC01203352">
    <property type="protein sequence ID" value="SVE23562.1"/>
    <property type="molecule type" value="Genomic_DNA"/>
</dbReference>
<keyword evidence="1" id="KW-0812">Transmembrane</keyword>
<feature type="transmembrane region" description="Helical" evidence="1">
    <location>
        <begin position="7"/>
        <end position="24"/>
    </location>
</feature>
<proteinExistence type="predicted"/>
<name>A0A383BUJ8_9ZZZZ</name>
<feature type="non-terminal residue" evidence="2">
    <location>
        <position position="115"/>
    </location>
</feature>
<protein>
    <recommendedName>
        <fullName evidence="3">Protein translocase subunit SecD</fullName>
    </recommendedName>
</protein>
<accession>A0A383BUJ8</accession>
<evidence type="ECO:0008006" key="3">
    <source>
        <dbReference type="Google" id="ProtNLM"/>
    </source>
</evidence>